<keyword evidence="3" id="KW-1185">Reference proteome</keyword>
<evidence type="ECO:0000313" key="2">
    <source>
        <dbReference type="EMBL" id="KAH3705265.1"/>
    </source>
</evidence>
<evidence type="ECO:0000313" key="3">
    <source>
        <dbReference type="Proteomes" id="UP000828390"/>
    </source>
</evidence>
<reference evidence="2" key="1">
    <citation type="journal article" date="2019" name="bioRxiv">
        <title>The Genome of the Zebra Mussel, Dreissena polymorpha: A Resource for Invasive Species Research.</title>
        <authorList>
            <person name="McCartney M.A."/>
            <person name="Auch B."/>
            <person name="Kono T."/>
            <person name="Mallez S."/>
            <person name="Zhang Y."/>
            <person name="Obille A."/>
            <person name="Becker A."/>
            <person name="Abrahante J.E."/>
            <person name="Garbe J."/>
            <person name="Badalamenti J.P."/>
            <person name="Herman A."/>
            <person name="Mangelson H."/>
            <person name="Liachko I."/>
            <person name="Sullivan S."/>
            <person name="Sone E.D."/>
            <person name="Koren S."/>
            <person name="Silverstein K.A.T."/>
            <person name="Beckman K.B."/>
            <person name="Gohl D.M."/>
        </authorList>
    </citation>
    <scope>NUCLEOTIDE SEQUENCE</scope>
    <source>
        <strain evidence="2">Duluth1</strain>
        <tissue evidence="2">Whole animal</tissue>
    </source>
</reference>
<reference evidence="2" key="2">
    <citation type="submission" date="2020-11" db="EMBL/GenBank/DDBJ databases">
        <authorList>
            <person name="McCartney M.A."/>
            <person name="Auch B."/>
            <person name="Kono T."/>
            <person name="Mallez S."/>
            <person name="Becker A."/>
            <person name="Gohl D.M."/>
            <person name="Silverstein K.A.T."/>
            <person name="Koren S."/>
            <person name="Bechman K.B."/>
            <person name="Herman A."/>
            <person name="Abrahante J.E."/>
            <person name="Garbe J."/>
        </authorList>
    </citation>
    <scope>NUCLEOTIDE SEQUENCE</scope>
    <source>
        <strain evidence="2">Duluth1</strain>
        <tissue evidence="2">Whole animal</tissue>
    </source>
</reference>
<dbReference type="Proteomes" id="UP000828390">
    <property type="component" value="Unassembled WGS sequence"/>
</dbReference>
<comment type="caution">
    <text evidence="2">The sequence shown here is derived from an EMBL/GenBank/DDBJ whole genome shotgun (WGS) entry which is preliminary data.</text>
</comment>
<dbReference type="AlphaFoldDB" id="A0A9D3YUA4"/>
<dbReference type="EMBL" id="JAIWYP010000015">
    <property type="protein sequence ID" value="KAH3705265.1"/>
    <property type="molecule type" value="Genomic_DNA"/>
</dbReference>
<sequence>MANGHQETIKTLGPKLSGAHVAKVLPPEPIDGVRSSSRKRKLKQLYPFEEYSFAKFPRLNKNLVDNSEGN</sequence>
<accession>A0A9D3YUA4</accession>
<gene>
    <name evidence="2" type="ORF">DPMN_080333</name>
</gene>
<name>A0A9D3YUA4_DREPO</name>
<protein>
    <submittedName>
        <fullName evidence="2">Uncharacterized protein</fullName>
    </submittedName>
</protein>
<evidence type="ECO:0000256" key="1">
    <source>
        <dbReference type="SAM" id="MobiDB-lite"/>
    </source>
</evidence>
<organism evidence="2 3">
    <name type="scientific">Dreissena polymorpha</name>
    <name type="common">Zebra mussel</name>
    <name type="synonym">Mytilus polymorpha</name>
    <dbReference type="NCBI Taxonomy" id="45954"/>
    <lineage>
        <taxon>Eukaryota</taxon>
        <taxon>Metazoa</taxon>
        <taxon>Spiralia</taxon>
        <taxon>Lophotrochozoa</taxon>
        <taxon>Mollusca</taxon>
        <taxon>Bivalvia</taxon>
        <taxon>Autobranchia</taxon>
        <taxon>Heteroconchia</taxon>
        <taxon>Euheterodonta</taxon>
        <taxon>Imparidentia</taxon>
        <taxon>Neoheterodontei</taxon>
        <taxon>Myida</taxon>
        <taxon>Dreissenoidea</taxon>
        <taxon>Dreissenidae</taxon>
        <taxon>Dreissena</taxon>
    </lineage>
</organism>
<feature type="region of interest" description="Disordered" evidence="1">
    <location>
        <begin position="1"/>
        <end position="20"/>
    </location>
</feature>
<proteinExistence type="predicted"/>